<evidence type="ECO:0000313" key="7">
    <source>
        <dbReference type="EMBL" id="TET44372.1"/>
    </source>
</evidence>
<dbReference type="PANTHER" id="PTHR37422">
    <property type="entry name" value="TEICHURONIC ACID BIOSYNTHESIS PROTEIN TUAE"/>
    <property type="match status" value="1"/>
</dbReference>
<dbReference type="AlphaFoldDB" id="A0A523UP90"/>
<evidence type="ECO:0000256" key="5">
    <source>
        <dbReference type="SAM" id="Phobius"/>
    </source>
</evidence>
<dbReference type="EMBL" id="SOJN01000127">
    <property type="protein sequence ID" value="TET44372.1"/>
    <property type="molecule type" value="Genomic_DNA"/>
</dbReference>
<protein>
    <submittedName>
        <fullName evidence="7">O-antigen ligase family protein</fullName>
    </submittedName>
</protein>
<evidence type="ECO:0000256" key="3">
    <source>
        <dbReference type="ARBA" id="ARBA00022989"/>
    </source>
</evidence>
<feature type="transmembrane region" description="Helical" evidence="5">
    <location>
        <begin position="115"/>
        <end position="136"/>
    </location>
</feature>
<dbReference type="Pfam" id="PF04932">
    <property type="entry name" value="Wzy_C"/>
    <property type="match status" value="1"/>
</dbReference>
<evidence type="ECO:0000256" key="2">
    <source>
        <dbReference type="ARBA" id="ARBA00022692"/>
    </source>
</evidence>
<name>A0A523UP90_UNCT6</name>
<feature type="transmembrane region" description="Helical" evidence="5">
    <location>
        <begin position="304"/>
        <end position="325"/>
    </location>
</feature>
<proteinExistence type="predicted"/>
<feature type="domain" description="O-antigen ligase-related" evidence="6">
    <location>
        <begin position="181"/>
        <end position="321"/>
    </location>
</feature>
<gene>
    <name evidence="7" type="ORF">E3J62_10480</name>
</gene>
<evidence type="ECO:0000256" key="1">
    <source>
        <dbReference type="ARBA" id="ARBA00004141"/>
    </source>
</evidence>
<feature type="transmembrane region" description="Helical" evidence="5">
    <location>
        <begin position="176"/>
        <end position="193"/>
    </location>
</feature>
<organism evidence="7 8">
    <name type="scientific">candidate division TA06 bacterium</name>
    <dbReference type="NCBI Taxonomy" id="2250710"/>
    <lineage>
        <taxon>Bacteria</taxon>
        <taxon>Bacteria division TA06</taxon>
    </lineage>
</organism>
<evidence type="ECO:0000256" key="4">
    <source>
        <dbReference type="ARBA" id="ARBA00023136"/>
    </source>
</evidence>
<feature type="transmembrane region" description="Helical" evidence="5">
    <location>
        <begin position="31"/>
        <end position="53"/>
    </location>
</feature>
<sequence length="393" mass="43976">MNASREKAAALALRTANVCLAAFVFSSTVSITFEQASIVLAFLAWTLALLLGYRPHYKKGMLELAFLLLLGSQLISSLFSSHILESLLGVRDLFFVCIVYLFATVTRTERRMREFVYLFIFSASLMSLYGLIQSAMGVYRITAAQSTPLTFSGILTIAFSVGFSFVLFGASRKERIIFGPLLALIFAALTLSYTRSSWIAVFCAILFIGILRSKWLVVGLLLFTAIAFLLAPHPLKSRAMSIFDPRRPSAHMRIILLKTSPQVVKDHPIIGVGMMDLLPIYDKYVYPRLPENLKKERHGHFHNNFAQVAVQTGILGLTIYLFLMFNVVRSEWGGYRAAGDRFMKSISLGSLAAFIGFFIFGMFEYNFGDSEVIMLLWFTLGLSLACRRLSDCA</sequence>
<keyword evidence="4 5" id="KW-0472">Membrane</keyword>
<evidence type="ECO:0000259" key="6">
    <source>
        <dbReference type="Pfam" id="PF04932"/>
    </source>
</evidence>
<dbReference type="InterPro" id="IPR051533">
    <property type="entry name" value="WaaL-like"/>
</dbReference>
<keyword evidence="7" id="KW-0436">Ligase</keyword>
<feature type="transmembrane region" description="Helical" evidence="5">
    <location>
        <begin position="148"/>
        <end position="169"/>
    </location>
</feature>
<accession>A0A523UP90</accession>
<dbReference type="PANTHER" id="PTHR37422:SF13">
    <property type="entry name" value="LIPOPOLYSACCHARIDE BIOSYNTHESIS PROTEIN PA4999-RELATED"/>
    <property type="match status" value="1"/>
</dbReference>
<dbReference type="Proteomes" id="UP000315525">
    <property type="component" value="Unassembled WGS sequence"/>
</dbReference>
<comment type="caution">
    <text evidence="7">The sequence shown here is derived from an EMBL/GenBank/DDBJ whole genome shotgun (WGS) entry which is preliminary data.</text>
</comment>
<feature type="transmembrane region" description="Helical" evidence="5">
    <location>
        <begin position="345"/>
        <end position="365"/>
    </location>
</feature>
<evidence type="ECO:0000313" key="8">
    <source>
        <dbReference type="Proteomes" id="UP000315525"/>
    </source>
</evidence>
<feature type="transmembrane region" description="Helical" evidence="5">
    <location>
        <begin position="86"/>
        <end position="103"/>
    </location>
</feature>
<keyword evidence="3 5" id="KW-1133">Transmembrane helix</keyword>
<dbReference type="InterPro" id="IPR007016">
    <property type="entry name" value="O-antigen_ligase-rel_domated"/>
</dbReference>
<comment type="subcellular location">
    <subcellularLocation>
        <location evidence="1">Membrane</location>
        <topology evidence="1">Multi-pass membrane protein</topology>
    </subcellularLocation>
</comment>
<reference evidence="7 8" key="1">
    <citation type="submission" date="2019-03" db="EMBL/GenBank/DDBJ databases">
        <title>Metabolic potential of uncultured bacteria and archaea associated with petroleum seepage in deep-sea sediments.</title>
        <authorList>
            <person name="Dong X."/>
            <person name="Hubert C."/>
        </authorList>
    </citation>
    <scope>NUCLEOTIDE SEQUENCE [LARGE SCALE GENOMIC DNA]</scope>
    <source>
        <strain evidence="7">E44_bin18</strain>
    </source>
</reference>
<dbReference type="GO" id="GO:0016020">
    <property type="term" value="C:membrane"/>
    <property type="evidence" value="ECO:0007669"/>
    <property type="project" value="UniProtKB-SubCell"/>
</dbReference>
<keyword evidence="2 5" id="KW-0812">Transmembrane</keyword>
<feature type="transmembrane region" description="Helical" evidence="5">
    <location>
        <begin position="60"/>
        <end position="80"/>
    </location>
</feature>
<feature type="transmembrane region" description="Helical" evidence="5">
    <location>
        <begin position="199"/>
        <end position="231"/>
    </location>
</feature>
<feature type="transmembrane region" description="Helical" evidence="5">
    <location>
        <begin position="372"/>
        <end position="390"/>
    </location>
</feature>
<dbReference type="GO" id="GO:0016874">
    <property type="term" value="F:ligase activity"/>
    <property type="evidence" value="ECO:0007669"/>
    <property type="project" value="UniProtKB-KW"/>
</dbReference>